<comment type="caution">
    <text evidence="2">The sequence shown here is derived from an EMBL/GenBank/DDBJ whole genome shotgun (WGS) entry which is preliminary data.</text>
</comment>
<keyword evidence="1" id="KW-0732">Signal</keyword>
<dbReference type="AlphaFoldDB" id="A0A4Q5JAN7"/>
<evidence type="ECO:0000313" key="2">
    <source>
        <dbReference type="EMBL" id="RYU14825.1"/>
    </source>
</evidence>
<dbReference type="RefSeq" id="WP_129985248.1">
    <property type="nucleotide sequence ID" value="NZ_SDPU01000009.1"/>
</dbReference>
<sequence length="538" mass="59303">MTFRKIIAQVAAAACTLALLAVAPAITTPGVAAETKRDGWGAQRILKQDDRDTSVRVSTGRNGWALVARQRATCEECSTVHVLRERTPGMGWGKPRNVPARVSKLATGSNAKGTTWVAYYSGEGLVATQHTPRGRRLREPVVLARGRVSPSWETTPTVEVGTGGRVLVTFGETWYERSRDGTWSSYRTPSIDQQFTYLRGHGFTRAGDLLVFFSSWGPSAPSLMVSRKVDSAGATWSEPTRVGPAGTAQLAATALGERLVTRDDTGHAIRLYRYESTDAAGRPAFTLLRELPRSSPETPATTRFHSPVVLTDDDGTLTVAWREPMPRGGVMVFQEDRPSGQHLEYPTLVPGTRSVGEWSLVTDPMGNLSISYEDLDNALPRPARTRHLPAGKSAWTRTHRVISPKPTDRGEPLVLGPPASDGDIVAAMSDRAGVLAFDTRVPAPVTKVTRPVRHRVATREYRLAWNTTWANGDRWQVHFRTDKAGGYTRWRRLDIDPSSRSQTVTRPRGEKRCYQARARISTSGNWTPWSRARCVTVK</sequence>
<organism evidence="2 3">
    <name type="scientific">Nocardioides iriomotensis</name>
    <dbReference type="NCBI Taxonomy" id="715784"/>
    <lineage>
        <taxon>Bacteria</taxon>
        <taxon>Bacillati</taxon>
        <taxon>Actinomycetota</taxon>
        <taxon>Actinomycetes</taxon>
        <taxon>Propionibacteriales</taxon>
        <taxon>Nocardioidaceae</taxon>
        <taxon>Nocardioides</taxon>
    </lineage>
</organism>
<dbReference type="EMBL" id="SDPU01000009">
    <property type="protein sequence ID" value="RYU14825.1"/>
    <property type="molecule type" value="Genomic_DNA"/>
</dbReference>
<evidence type="ECO:0008006" key="4">
    <source>
        <dbReference type="Google" id="ProtNLM"/>
    </source>
</evidence>
<name>A0A4Q5JAN7_9ACTN</name>
<keyword evidence="3" id="KW-1185">Reference proteome</keyword>
<reference evidence="2 3" key="1">
    <citation type="submission" date="2019-01" db="EMBL/GenBank/DDBJ databases">
        <title>Nocardioides guangzhouensis sp. nov., an actinobacterium isolated from soil.</title>
        <authorList>
            <person name="Fu Y."/>
            <person name="Cai Y."/>
            <person name="Lin Z."/>
            <person name="Chen P."/>
        </authorList>
    </citation>
    <scope>NUCLEOTIDE SEQUENCE [LARGE SCALE GENOMIC DNA]</scope>
    <source>
        <strain evidence="2 3">NBRC 105384</strain>
    </source>
</reference>
<feature type="chain" id="PRO_5020197168" description="Fibronectin type-III domain-containing protein" evidence="1">
    <location>
        <begin position="33"/>
        <end position="538"/>
    </location>
</feature>
<proteinExistence type="predicted"/>
<dbReference type="OrthoDB" id="127969at2"/>
<accession>A0A4Q5JAN7</accession>
<evidence type="ECO:0000256" key="1">
    <source>
        <dbReference type="SAM" id="SignalP"/>
    </source>
</evidence>
<evidence type="ECO:0000313" key="3">
    <source>
        <dbReference type="Proteomes" id="UP000291189"/>
    </source>
</evidence>
<feature type="signal peptide" evidence="1">
    <location>
        <begin position="1"/>
        <end position="32"/>
    </location>
</feature>
<gene>
    <name evidence="2" type="ORF">ETU37_02220</name>
</gene>
<protein>
    <recommendedName>
        <fullName evidence="4">Fibronectin type-III domain-containing protein</fullName>
    </recommendedName>
</protein>
<dbReference type="Proteomes" id="UP000291189">
    <property type="component" value="Unassembled WGS sequence"/>
</dbReference>